<evidence type="ECO:0000256" key="1">
    <source>
        <dbReference type="SAM" id="MobiDB-lite"/>
    </source>
</evidence>
<evidence type="ECO:0000313" key="3">
    <source>
        <dbReference type="Proteomes" id="UP001497522"/>
    </source>
</evidence>
<proteinExistence type="predicted"/>
<organism evidence="2 3">
    <name type="scientific">Sphagnum jensenii</name>
    <dbReference type="NCBI Taxonomy" id="128206"/>
    <lineage>
        <taxon>Eukaryota</taxon>
        <taxon>Viridiplantae</taxon>
        <taxon>Streptophyta</taxon>
        <taxon>Embryophyta</taxon>
        <taxon>Bryophyta</taxon>
        <taxon>Sphagnophytina</taxon>
        <taxon>Sphagnopsida</taxon>
        <taxon>Sphagnales</taxon>
        <taxon>Sphagnaceae</taxon>
        <taxon>Sphagnum</taxon>
    </lineage>
</organism>
<dbReference type="Proteomes" id="UP001497522">
    <property type="component" value="Unassembled WGS sequence"/>
</dbReference>
<feature type="non-terminal residue" evidence="2">
    <location>
        <position position="52"/>
    </location>
</feature>
<protein>
    <submittedName>
        <fullName evidence="2">Uncharacterized protein</fullName>
    </submittedName>
</protein>
<feature type="non-terminal residue" evidence="2">
    <location>
        <position position="1"/>
    </location>
</feature>
<gene>
    <name evidence="2" type="ORF">CSSPJE1EN2_LOCUS25735</name>
</gene>
<comment type="caution">
    <text evidence="2">The sequence shown here is derived from an EMBL/GenBank/DDBJ whole genome shotgun (WGS) entry which is preliminary data.</text>
</comment>
<name>A0ABP1A095_9BRYO</name>
<dbReference type="EMBL" id="CAXHBF010000301">
    <property type="protein sequence ID" value="CAK9855803.1"/>
    <property type="molecule type" value="Genomic_DNA"/>
</dbReference>
<sequence length="52" mass="5586">KKKDKNQTTPVIANAATATAACKASSRQASRRNDVKSEAEANLVLGARRQME</sequence>
<accession>A0ABP1A095</accession>
<evidence type="ECO:0000313" key="2">
    <source>
        <dbReference type="EMBL" id="CAK9855803.1"/>
    </source>
</evidence>
<keyword evidence="3" id="KW-1185">Reference proteome</keyword>
<feature type="region of interest" description="Disordered" evidence="1">
    <location>
        <begin position="18"/>
        <end position="37"/>
    </location>
</feature>
<reference evidence="2" key="1">
    <citation type="submission" date="2024-03" db="EMBL/GenBank/DDBJ databases">
        <authorList>
            <consortium name="ELIXIR-Norway"/>
            <consortium name="Elixir Norway"/>
        </authorList>
    </citation>
    <scope>NUCLEOTIDE SEQUENCE</scope>
</reference>